<comment type="caution">
    <text evidence="2">The sequence shown here is derived from an EMBL/GenBank/DDBJ whole genome shotgun (WGS) entry which is preliminary data.</text>
</comment>
<evidence type="ECO:0000313" key="2">
    <source>
        <dbReference type="EMBL" id="RYQ98927.1"/>
    </source>
</evidence>
<feature type="region of interest" description="Disordered" evidence="1">
    <location>
        <begin position="192"/>
        <end position="229"/>
    </location>
</feature>
<evidence type="ECO:0000256" key="1">
    <source>
        <dbReference type="SAM" id="MobiDB-lite"/>
    </source>
</evidence>
<protein>
    <submittedName>
        <fullName evidence="2">Uncharacterized protein</fullName>
    </submittedName>
</protein>
<organism evidence="2 3">
    <name type="scientific">Arachis hypogaea</name>
    <name type="common">Peanut</name>
    <dbReference type="NCBI Taxonomy" id="3818"/>
    <lineage>
        <taxon>Eukaryota</taxon>
        <taxon>Viridiplantae</taxon>
        <taxon>Streptophyta</taxon>
        <taxon>Embryophyta</taxon>
        <taxon>Tracheophyta</taxon>
        <taxon>Spermatophyta</taxon>
        <taxon>Magnoliopsida</taxon>
        <taxon>eudicotyledons</taxon>
        <taxon>Gunneridae</taxon>
        <taxon>Pentapetalae</taxon>
        <taxon>rosids</taxon>
        <taxon>fabids</taxon>
        <taxon>Fabales</taxon>
        <taxon>Fabaceae</taxon>
        <taxon>Papilionoideae</taxon>
        <taxon>50 kb inversion clade</taxon>
        <taxon>dalbergioids sensu lato</taxon>
        <taxon>Dalbergieae</taxon>
        <taxon>Pterocarpus clade</taxon>
        <taxon>Arachis</taxon>
    </lineage>
</organism>
<accession>A0A444YAU1</accession>
<feature type="region of interest" description="Disordered" evidence="1">
    <location>
        <begin position="144"/>
        <end position="169"/>
    </location>
</feature>
<gene>
    <name evidence="2" type="ORF">Ahy_B07g086757</name>
</gene>
<sequence>MRLRSEKIIHMADELSNVNGGSSTNASIPRKVEESHHDLVNLLTQQMTTILNPMMADHESRFERLARQVDRIARIVDSDEGKRHNARGTNEGMENIFQNKNHEKVAYVTMGSSEEEIDFGTEVDLAELKKGPPYERMKKELAHREEQACQRQPIRRVEGSSSKIPLHDVNTPLSRSQAIGVQWVRNCQEFQRKGSKQGGNSSVHSRIVFPSDGETYPKEIPSPAKMDKGKAIAQSSGVDKHKDVDVDEEYFDKGDDDMVGTISIIPTEYLGECEGNPDEDYDQEDEEAFSFIRIEDEPGFFARPTERTFGKVALSRYAFRADGLGLFFLKISKTEPWTRLMKFPII</sequence>
<dbReference type="Proteomes" id="UP000289738">
    <property type="component" value="Chromosome B07"/>
</dbReference>
<evidence type="ECO:0000313" key="3">
    <source>
        <dbReference type="Proteomes" id="UP000289738"/>
    </source>
</evidence>
<proteinExistence type="predicted"/>
<dbReference type="EMBL" id="SDMP01000017">
    <property type="protein sequence ID" value="RYQ98927.1"/>
    <property type="molecule type" value="Genomic_DNA"/>
</dbReference>
<name>A0A444YAU1_ARAHY</name>
<keyword evidence="3" id="KW-1185">Reference proteome</keyword>
<reference evidence="2 3" key="1">
    <citation type="submission" date="2019-01" db="EMBL/GenBank/DDBJ databases">
        <title>Sequencing of cultivated peanut Arachis hypogaea provides insights into genome evolution and oil improvement.</title>
        <authorList>
            <person name="Chen X."/>
        </authorList>
    </citation>
    <scope>NUCLEOTIDE SEQUENCE [LARGE SCALE GENOMIC DNA]</scope>
    <source>
        <strain evidence="3">cv. Fuhuasheng</strain>
        <tissue evidence="2">Leaves</tissue>
    </source>
</reference>
<dbReference type="AlphaFoldDB" id="A0A444YAU1"/>